<proteinExistence type="predicted"/>
<dbReference type="AlphaFoldDB" id="A0A848HEM9"/>
<dbReference type="Proteomes" id="UP000583752">
    <property type="component" value="Unassembled WGS sequence"/>
</dbReference>
<keyword evidence="3" id="KW-1185">Reference proteome</keyword>
<dbReference type="EMBL" id="JABBGG010000001">
    <property type="protein sequence ID" value="NML59905.1"/>
    <property type="molecule type" value="Genomic_DNA"/>
</dbReference>
<dbReference type="InterPro" id="IPR052340">
    <property type="entry name" value="RNase_Y/CdgJ"/>
</dbReference>
<evidence type="ECO:0000313" key="3">
    <source>
        <dbReference type="Proteomes" id="UP000583752"/>
    </source>
</evidence>
<name>A0A848HEM9_9BURK</name>
<dbReference type="InterPro" id="IPR006675">
    <property type="entry name" value="HDIG_dom"/>
</dbReference>
<comment type="caution">
    <text evidence="2">The sequence shown here is derived from an EMBL/GenBank/DDBJ whole genome shotgun (WGS) entry which is preliminary data.</text>
</comment>
<reference evidence="2 3" key="1">
    <citation type="submission" date="2020-04" db="EMBL/GenBank/DDBJ databases">
        <title>Massilia sp. RP-1-19 isolated from soil.</title>
        <authorList>
            <person name="Dahal R.H."/>
        </authorList>
    </citation>
    <scope>NUCLEOTIDE SEQUENCE [LARGE SCALE GENOMIC DNA]</scope>
    <source>
        <strain evidence="2 3">RP-1-19</strain>
    </source>
</reference>
<accession>A0A848HEM9</accession>
<gene>
    <name evidence="2" type="ORF">HHL21_02160</name>
</gene>
<dbReference type="CDD" id="cd00077">
    <property type="entry name" value="HDc"/>
    <property type="match status" value="1"/>
</dbReference>
<dbReference type="InterPro" id="IPR013976">
    <property type="entry name" value="HDOD"/>
</dbReference>
<dbReference type="PANTHER" id="PTHR33525:SF3">
    <property type="entry name" value="RIBONUCLEASE Y"/>
    <property type="match status" value="1"/>
</dbReference>
<evidence type="ECO:0000313" key="2">
    <source>
        <dbReference type="EMBL" id="NML59905.1"/>
    </source>
</evidence>
<evidence type="ECO:0000259" key="1">
    <source>
        <dbReference type="PROSITE" id="PS51833"/>
    </source>
</evidence>
<dbReference type="Pfam" id="PF08668">
    <property type="entry name" value="HDOD"/>
    <property type="match status" value="1"/>
</dbReference>
<dbReference type="InterPro" id="IPR003607">
    <property type="entry name" value="HD/PDEase_dom"/>
</dbReference>
<dbReference type="SUPFAM" id="SSF109604">
    <property type="entry name" value="HD-domain/PDEase-like"/>
    <property type="match status" value="1"/>
</dbReference>
<organism evidence="2 3">
    <name type="scientific">Massilia polaris</name>
    <dbReference type="NCBI Taxonomy" id="2728846"/>
    <lineage>
        <taxon>Bacteria</taxon>
        <taxon>Pseudomonadati</taxon>
        <taxon>Pseudomonadota</taxon>
        <taxon>Betaproteobacteria</taxon>
        <taxon>Burkholderiales</taxon>
        <taxon>Oxalobacteraceae</taxon>
        <taxon>Telluria group</taxon>
        <taxon>Massilia</taxon>
    </lineage>
</organism>
<dbReference type="NCBIfam" id="TIGR00277">
    <property type="entry name" value="HDIG"/>
    <property type="match status" value="1"/>
</dbReference>
<protein>
    <submittedName>
        <fullName evidence="2">HDOD domain-containing protein</fullName>
    </submittedName>
</protein>
<dbReference type="PANTHER" id="PTHR33525">
    <property type="match status" value="1"/>
</dbReference>
<feature type="domain" description="HDOD" evidence="1">
    <location>
        <begin position="31"/>
        <end position="224"/>
    </location>
</feature>
<sequence length="294" mass="32229">MRERAQLLASDPVPGDYTIAGGEVARNIRDLPALPTVVLELIKTFDQPDVDIARLADTISHDQALAARTLRVANSSFYGLASKVKTINQAIMVLGFDTVRSLVSAGAIVHTLPGNGGHLDPARFWRHSMATAVCARSIARRTRLNQDYAFLSGLLHDIGRLVLATRFPQQYAAAMAWRDRHDAWQVEAEQQVLGIDHQQVGLMLAETWKFPLLIQRAIGFHHAPAVDDLGDVPSIVHVANAIVHALDLGGGDDAQVPPLSQEAWASLRLESDMLHAVFRETEEQYEEACLILSA</sequence>
<dbReference type="RefSeq" id="WP_169463593.1">
    <property type="nucleotide sequence ID" value="NZ_JABBGG010000001.1"/>
</dbReference>
<dbReference type="Gene3D" id="1.10.3210.10">
    <property type="entry name" value="Hypothetical protein af1432"/>
    <property type="match status" value="1"/>
</dbReference>
<dbReference type="PROSITE" id="PS51833">
    <property type="entry name" value="HDOD"/>
    <property type="match status" value="1"/>
</dbReference>